<evidence type="ECO:0000256" key="2">
    <source>
        <dbReference type="ARBA" id="ARBA00006247"/>
    </source>
</evidence>
<dbReference type="InterPro" id="IPR002168">
    <property type="entry name" value="Lipase_GDXG_HIS_AS"/>
</dbReference>
<dbReference type="FunFam" id="3.30.70.360:FF:000001">
    <property type="entry name" value="N-acetyldiaminopimelate deacetylase"/>
    <property type="match status" value="1"/>
</dbReference>
<reference evidence="7" key="1">
    <citation type="submission" date="2023-04" db="EMBL/GenBank/DDBJ databases">
        <title>Aspergillus oryzae NBRC 4228.</title>
        <authorList>
            <person name="Ichikawa N."/>
            <person name="Sato H."/>
            <person name="Tonouchi N."/>
        </authorList>
    </citation>
    <scope>NUCLEOTIDE SEQUENCE</scope>
    <source>
        <strain evidence="7">NBRC 4228</strain>
    </source>
</reference>
<dbReference type="NCBIfam" id="TIGR01891">
    <property type="entry name" value="amidohydrolases"/>
    <property type="match status" value="1"/>
</dbReference>
<dbReference type="AlphaFoldDB" id="A0AAN4YNZ5"/>
<feature type="region of interest" description="Disordered" evidence="5">
    <location>
        <begin position="780"/>
        <end position="819"/>
    </location>
</feature>
<evidence type="ECO:0000313" key="8">
    <source>
        <dbReference type="Proteomes" id="UP001165205"/>
    </source>
</evidence>
<dbReference type="GO" id="GO:0016787">
    <property type="term" value="F:hydrolase activity"/>
    <property type="evidence" value="ECO:0007669"/>
    <property type="project" value="UniProtKB-KW"/>
</dbReference>
<dbReference type="Gene3D" id="3.30.70.360">
    <property type="match status" value="1"/>
</dbReference>
<dbReference type="Gene3D" id="3.40.630.10">
    <property type="entry name" value="Zn peptidases"/>
    <property type="match status" value="1"/>
</dbReference>
<feature type="compositionally biased region" description="Basic and acidic residues" evidence="5">
    <location>
        <begin position="1152"/>
        <end position="1167"/>
    </location>
</feature>
<comment type="similarity">
    <text evidence="3">Belongs to the 'GDXG' lipolytic enzyme family.</text>
</comment>
<feature type="region of interest" description="Disordered" evidence="5">
    <location>
        <begin position="1044"/>
        <end position="1072"/>
    </location>
</feature>
<dbReference type="InterPro" id="IPR017439">
    <property type="entry name" value="Amidohydrolase"/>
</dbReference>
<dbReference type="Pfam" id="PF07687">
    <property type="entry name" value="M20_dimer"/>
    <property type="match status" value="1"/>
</dbReference>
<comment type="similarity">
    <text evidence="2">Belongs to the peptidase M20A family.</text>
</comment>
<protein>
    <submittedName>
        <fullName evidence="7">Unnamed protein product</fullName>
    </submittedName>
</protein>
<feature type="region of interest" description="Disordered" evidence="5">
    <location>
        <begin position="585"/>
        <end position="637"/>
    </location>
</feature>
<organism evidence="7 8">
    <name type="scientific">Aspergillus oryzae</name>
    <name type="common">Yellow koji mold</name>
    <dbReference type="NCBI Taxonomy" id="5062"/>
    <lineage>
        <taxon>Eukaryota</taxon>
        <taxon>Fungi</taxon>
        <taxon>Dikarya</taxon>
        <taxon>Ascomycota</taxon>
        <taxon>Pezizomycotina</taxon>
        <taxon>Eurotiomycetes</taxon>
        <taxon>Eurotiomycetidae</taxon>
        <taxon>Eurotiales</taxon>
        <taxon>Aspergillaceae</taxon>
        <taxon>Aspergillus</taxon>
        <taxon>Aspergillus subgen. Circumdati</taxon>
    </lineage>
</organism>
<comment type="similarity">
    <text evidence="1">Belongs to the peptidase M20 family.</text>
</comment>
<sequence>MQVRGESPSDGLKALIEKYRPDLKPFEEVYRQLHSSPELAFQEENTSAIAADHLKKLGFEVHTHIGGYGVAGILRNGDGPTVLLRADMDALPLEEKTGLPYASDKIVKDKDGVKRPAMHACGHDTHVTSLMASAELLNSARDHWSGTLICIFQPAEELLSGAKAMIEDGLYEKIPKPDVVLSQHVMKMKTGTVSIRSGRLLTAADSFDVRIYGRGGHGSAPQTCIDPIVIGATIVTRLQSIVSREVMPGELAVVSVGSIQAGHVANIIPDQLDLKLNVRTYDPKVRERVISSVKRIIEAECLAGGVAEKPLVKQILSAPATINDEATVKALQKTFGSYFGENLVESEPATASEDFSLLATAVGAPYVMWTYGGVDPETWDDAVKQGTTDQLPSNHSPFFAPVIQPTLGTAIDGIALGYLHRKSLHNKPSVHIEYDEGVRIFREFLAYSAKHSVEDLQSFTSQRVPSPHWVRTETVTIPTQYLSSAATALIDQLGPKGLSQVGGKEWWQWRGPVDDLQGEWVEMRNDYNERTRARKIHGIHPSQKRIMFYIHGGAYYFGSLETHRHRPSAAWPPPNSDEIEAIKKGLGKQPATESSAQEAIPPKGSQAQETAVKGYSVHENPSSKESPNAANDSDNPKVLIDGKTVEIKDQIHMYTTNQLLFHPLVSPVLQPSLGGLPPLQILSGGGEMLRDEQFYVAHKAANPTAYPPSDAFLDEYDPEREALHKYPGTHVQLQVWDDLCHVATTLSFTRPAKYMFRSIAQFGAWALACAQETEIEIVDDTEISPISSDSSDDPDTPADAHQAENSKQSVASVGKAGDRLPPFKERMIRQRVDKRGHIYHLEPQASCPVLQIPSSQVGTINPELVKKWLAAKKEWDVKYAKDKLHVQRQRVKELAQCFQQDFVGEVPPPSSLAARRSAPGVMPSRGGRKSYPMTMWSNWASRHDERSLQREHKKEKEGQSRRTSVEAGRAGACMKATEVDKGASPDKEQSSETRTEEDASRRLDDRSSNPMILLPPYDEKRFTEENASTQALFHARGTIASTSDLSMARKQRPVSQAGSGTVRSGITSDVADDTSTLGDRSLAVTNTGVDAASTRAVRNSVGVVGLINDGDSAYRSIDFYSMPRDSGDLETTSLGGRTTEGDISRTVSRPGMADREFYKTAQEHPVA</sequence>
<dbReference type="InterPro" id="IPR002933">
    <property type="entry name" value="Peptidase_M20"/>
</dbReference>
<dbReference type="PANTHER" id="PTHR11014:SF63">
    <property type="entry name" value="METALLOPEPTIDASE, PUTATIVE (AFU_ORTHOLOGUE AFUA_6G09600)-RELATED"/>
    <property type="match status" value="1"/>
</dbReference>
<proteinExistence type="inferred from homology"/>
<gene>
    <name evidence="7" type="ORF">Aory04_000687600</name>
</gene>
<evidence type="ECO:0000313" key="7">
    <source>
        <dbReference type="EMBL" id="GMG30881.1"/>
    </source>
</evidence>
<dbReference type="InterPro" id="IPR011650">
    <property type="entry name" value="Peptidase_M20_dimer"/>
</dbReference>
<evidence type="ECO:0000256" key="1">
    <source>
        <dbReference type="ARBA" id="ARBA00006153"/>
    </source>
</evidence>
<feature type="region of interest" description="Disordered" evidence="5">
    <location>
        <begin position="909"/>
        <end position="1013"/>
    </location>
</feature>
<dbReference type="InterPro" id="IPR029058">
    <property type="entry name" value="AB_hydrolase_fold"/>
</dbReference>
<dbReference type="Gene3D" id="3.40.50.1820">
    <property type="entry name" value="alpha/beta hydrolase"/>
    <property type="match status" value="1"/>
</dbReference>
<evidence type="ECO:0000256" key="4">
    <source>
        <dbReference type="ARBA" id="ARBA00022801"/>
    </source>
</evidence>
<dbReference type="PROSITE" id="PS01173">
    <property type="entry name" value="LIPASE_GDXG_HIS"/>
    <property type="match status" value="1"/>
</dbReference>
<dbReference type="EMBL" id="BSYA01000076">
    <property type="protein sequence ID" value="GMG30881.1"/>
    <property type="molecule type" value="Genomic_DNA"/>
</dbReference>
<feature type="compositionally biased region" description="Polar residues" evidence="5">
    <location>
        <begin position="619"/>
        <end position="633"/>
    </location>
</feature>
<evidence type="ECO:0000256" key="3">
    <source>
        <dbReference type="ARBA" id="ARBA00010515"/>
    </source>
</evidence>
<name>A0AAN4YNZ5_ASPOZ</name>
<keyword evidence="4" id="KW-0378">Hydrolase</keyword>
<dbReference type="InterPro" id="IPR036264">
    <property type="entry name" value="Bact_exopeptidase_dim_dom"/>
</dbReference>
<feature type="region of interest" description="Disordered" evidence="5">
    <location>
        <begin position="1125"/>
        <end position="1167"/>
    </location>
</feature>
<feature type="compositionally biased region" description="Basic and acidic residues" evidence="5">
    <location>
        <begin position="941"/>
        <end position="964"/>
    </location>
</feature>
<dbReference type="SUPFAM" id="SSF53187">
    <property type="entry name" value="Zn-dependent exopeptidases"/>
    <property type="match status" value="1"/>
</dbReference>
<dbReference type="Proteomes" id="UP001165205">
    <property type="component" value="Unassembled WGS sequence"/>
</dbReference>
<feature type="domain" description="Peptidase M20 dimerisation" evidence="6">
    <location>
        <begin position="206"/>
        <end position="302"/>
    </location>
</feature>
<accession>A0AAN4YNZ5</accession>
<dbReference type="Pfam" id="PF01546">
    <property type="entry name" value="Peptidase_M20"/>
    <property type="match status" value="1"/>
</dbReference>
<feature type="compositionally biased region" description="Polar residues" evidence="5">
    <location>
        <begin position="1053"/>
        <end position="1072"/>
    </location>
</feature>
<dbReference type="PANTHER" id="PTHR11014">
    <property type="entry name" value="PEPTIDASE M20 FAMILY MEMBER"/>
    <property type="match status" value="1"/>
</dbReference>
<dbReference type="SUPFAM" id="SSF55031">
    <property type="entry name" value="Bacterial exopeptidase dimerisation domain"/>
    <property type="match status" value="1"/>
</dbReference>
<evidence type="ECO:0000256" key="5">
    <source>
        <dbReference type="SAM" id="MobiDB-lite"/>
    </source>
</evidence>
<dbReference type="CDD" id="cd05664">
    <property type="entry name" value="M20_Acy1-like"/>
    <property type="match status" value="1"/>
</dbReference>
<evidence type="ECO:0000259" key="6">
    <source>
        <dbReference type="Pfam" id="PF07687"/>
    </source>
</evidence>
<comment type="caution">
    <text evidence="7">The sequence shown here is derived from an EMBL/GenBank/DDBJ whole genome shotgun (WGS) entry which is preliminary data.</text>
</comment>
<feature type="compositionally biased region" description="Basic and acidic residues" evidence="5">
    <location>
        <begin position="977"/>
        <end position="1007"/>
    </location>
</feature>